<keyword evidence="2" id="KW-1185">Reference proteome</keyword>
<proteinExistence type="predicted"/>
<accession>A0A9W6D1X0</accession>
<name>A0A9W6D1X0_9MICO</name>
<comment type="caution">
    <text evidence="1">The sequence shown here is derived from an EMBL/GenBank/DDBJ whole genome shotgun (WGS) entry which is preliminary data.</text>
</comment>
<dbReference type="AlphaFoldDB" id="A0A9W6D1X0"/>
<sequence>MWYGGTSFMMADRAVVGLFDFAASAAGARQSAHVELPIVDVDGSTGMMRAVIGPASQMLARRIDDGSDDPDVDAFLAELGERALPYGHARAAPDGAHPLPDIDLE</sequence>
<dbReference type="EMBL" id="BSDP01000001">
    <property type="protein sequence ID" value="GLI28043.1"/>
    <property type="molecule type" value="Genomic_DNA"/>
</dbReference>
<evidence type="ECO:0000313" key="1">
    <source>
        <dbReference type="EMBL" id="GLI28043.1"/>
    </source>
</evidence>
<evidence type="ECO:0000313" key="2">
    <source>
        <dbReference type="Proteomes" id="UP001144396"/>
    </source>
</evidence>
<dbReference type="Proteomes" id="UP001144396">
    <property type="component" value="Unassembled WGS sequence"/>
</dbReference>
<protein>
    <submittedName>
        <fullName evidence="1">Uncharacterized protein</fullName>
    </submittedName>
</protein>
<gene>
    <name evidence="1" type="ORF">ARHIZOSPH14_22850</name>
</gene>
<organism evidence="1 2">
    <name type="scientific">Agromyces rhizosphaerae</name>
    <dbReference type="NCBI Taxonomy" id="88374"/>
    <lineage>
        <taxon>Bacteria</taxon>
        <taxon>Bacillati</taxon>
        <taxon>Actinomycetota</taxon>
        <taxon>Actinomycetes</taxon>
        <taxon>Micrococcales</taxon>
        <taxon>Microbacteriaceae</taxon>
        <taxon>Agromyces</taxon>
    </lineage>
</organism>
<reference evidence="1" key="1">
    <citation type="submission" date="2022-12" db="EMBL/GenBank/DDBJ databases">
        <title>Reference genome sequencing for broad-spectrum identification of bacterial and archaeal isolates by mass spectrometry.</title>
        <authorList>
            <person name="Sekiguchi Y."/>
            <person name="Tourlousse D.M."/>
        </authorList>
    </citation>
    <scope>NUCLEOTIDE SEQUENCE</scope>
    <source>
        <strain evidence="1">14</strain>
    </source>
</reference>